<evidence type="ECO:0000259" key="10">
    <source>
        <dbReference type="PROSITE" id="PS50262"/>
    </source>
</evidence>
<keyword evidence="11" id="KW-1185">Reference proteome</keyword>
<evidence type="ECO:0000313" key="12">
    <source>
        <dbReference type="WBParaSite" id="nRc.2.0.1.t39091-RA"/>
    </source>
</evidence>
<evidence type="ECO:0000256" key="5">
    <source>
        <dbReference type="ARBA" id="ARBA00023136"/>
    </source>
</evidence>
<dbReference type="InterPro" id="IPR017452">
    <property type="entry name" value="GPCR_Rhodpsn_7TM"/>
</dbReference>
<keyword evidence="7 8" id="KW-0807">Transducer</keyword>
<evidence type="ECO:0000256" key="8">
    <source>
        <dbReference type="RuleBase" id="RU000688"/>
    </source>
</evidence>
<evidence type="ECO:0000256" key="6">
    <source>
        <dbReference type="ARBA" id="ARBA00023170"/>
    </source>
</evidence>
<keyword evidence="3 9" id="KW-1133">Transmembrane helix</keyword>
<dbReference type="GO" id="GO:0005886">
    <property type="term" value="C:plasma membrane"/>
    <property type="evidence" value="ECO:0007669"/>
    <property type="project" value="TreeGrafter"/>
</dbReference>
<comment type="similarity">
    <text evidence="8">Belongs to the G-protein coupled receptor 1 family.</text>
</comment>
<dbReference type="PRINTS" id="PR00237">
    <property type="entry name" value="GPCRRHODOPSN"/>
</dbReference>
<organism evidence="11 12">
    <name type="scientific">Romanomermis culicivorax</name>
    <name type="common">Nematode worm</name>
    <dbReference type="NCBI Taxonomy" id="13658"/>
    <lineage>
        <taxon>Eukaryota</taxon>
        <taxon>Metazoa</taxon>
        <taxon>Ecdysozoa</taxon>
        <taxon>Nematoda</taxon>
        <taxon>Enoplea</taxon>
        <taxon>Dorylaimia</taxon>
        <taxon>Mermithida</taxon>
        <taxon>Mermithoidea</taxon>
        <taxon>Mermithidae</taxon>
        <taxon>Romanomermis</taxon>
    </lineage>
</organism>
<dbReference type="InterPro" id="IPR000276">
    <property type="entry name" value="GPCR_Rhodpsn"/>
</dbReference>
<keyword evidence="6 8" id="KW-0675">Receptor</keyword>
<keyword evidence="4 8" id="KW-0297">G-protein coupled receptor</keyword>
<reference evidence="12" key="1">
    <citation type="submission" date="2022-11" db="UniProtKB">
        <authorList>
            <consortium name="WormBaseParasite"/>
        </authorList>
    </citation>
    <scope>IDENTIFICATION</scope>
</reference>
<dbReference type="Proteomes" id="UP000887565">
    <property type="component" value="Unplaced"/>
</dbReference>
<name>A0A915KMU3_ROMCU</name>
<dbReference type="WBParaSite" id="nRc.2.0.1.t39091-RA">
    <property type="protein sequence ID" value="nRc.2.0.1.t39091-RA"/>
    <property type="gene ID" value="nRc.2.0.1.g39091"/>
</dbReference>
<dbReference type="Gene3D" id="1.20.1070.10">
    <property type="entry name" value="Rhodopsin 7-helix transmembrane proteins"/>
    <property type="match status" value="1"/>
</dbReference>
<dbReference type="Pfam" id="PF00001">
    <property type="entry name" value="7tm_1"/>
    <property type="match status" value="1"/>
</dbReference>
<evidence type="ECO:0000256" key="9">
    <source>
        <dbReference type="SAM" id="Phobius"/>
    </source>
</evidence>
<keyword evidence="2 8" id="KW-0812">Transmembrane</keyword>
<feature type="transmembrane region" description="Helical" evidence="9">
    <location>
        <begin position="37"/>
        <end position="55"/>
    </location>
</feature>
<dbReference type="OMA" id="ECKATEH"/>
<evidence type="ECO:0000256" key="2">
    <source>
        <dbReference type="ARBA" id="ARBA00022692"/>
    </source>
</evidence>
<proteinExistence type="inferred from homology"/>
<sequence length="278" mass="32032">MTSYASVLTITAFSIERWLAICFPFKIQLFSKLDRALKVIACIWLVALLAASPLFRYTSLYRLPLPFNSNDSNASSSSSIVNYSSFSDDGMTVRMTEKCTLDVNDRTIQNVLIGVSFWLFFIVPYLLISILYLNIGSVLRKNASNNIAHDSISDQHSRRKIRHRKNTVVRMLVAVVVTFFVCWLPFHIQRLSTIYINFESLNPFIMECFNHLFFVSGYFYYANAVVNPILYSIMNKKFRQALCSTLTCRQLSESSAADHRRRLRGLSEDQCLMARFNK</sequence>
<evidence type="ECO:0000256" key="1">
    <source>
        <dbReference type="ARBA" id="ARBA00004141"/>
    </source>
</evidence>
<evidence type="ECO:0000256" key="4">
    <source>
        <dbReference type="ARBA" id="ARBA00023040"/>
    </source>
</evidence>
<dbReference type="PROSITE" id="PS50262">
    <property type="entry name" value="G_PROTEIN_RECEP_F1_2"/>
    <property type="match status" value="1"/>
</dbReference>
<protein>
    <submittedName>
        <fullName evidence="12">G-protein coupled receptors family 1 profile domain-containing protein</fullName>
    </submittedName>
</protein>
<evidence type="ECO:0000256" key="3">
    <source>
        <dbReference type="ARBA" id="ARBA00022989"/>
    </source>
</evidence>
<accession>A0A915KMU3</accession>
<dbReference type="PROSITE" id="PS00237">
    <property type="entry name" value="G_PROTEIN_RECEP_F1_1"/>
    <property type="match status" value="1"/>
</dbReference>
<comment type="subcellular location">
    <subcellularLocation>
        <location evidence="1">Membrane</location>
        <topology evidence="1">Multi-pass membrane protein</topology>
    </subcellularLocation>
</comment>
<evidence type="ECO:0000313" key="11">
    <source>
        <dbReference type="Proteomes" id="UP000887565"/>
    </source>
</evidence>
<dbReference type="GO" id="GO:0008188">
    <property type="term" value="F:neuropeptide receptor activity"/>
    <property type="evidence" value="ECO:0007669"/>
    <property type="project" value="TreeGrafter"/>
</dbReference>
<feature type="transmembrane region" description="Helical" evidence="9">
    <location>
        <begin position="168"/>
        <end position="189"/>
    </location>
</feature>
<dbReference type="PANTHER" id="PTHR24243">
    <property type="entry name" value="G-PROTEIN COUPLED RECEPTOR"/>
    <property type="match status" value="1"/>
</dbReference>
<dbReference type="AlphaFoldDB" id="A0A915KMU3"/>
<evidence type="ECO:0000256" key="7">
    <source>
        <dbReference type="ARBA" id="ARBA00023224"/>
    </source>
</evidence>
<dbReference type="SUPFAM" id="SSF81321">
    <property type="entry name" value="Family A G protein-coupled receptor-like"/>
    <property type="match status" value="1"/>
</dbReference>
<feature type="transmembrane region" description="Helical" evidence="9">
    <location>
        <begin position="111"/>
        <end position="133"/>
    </location>
</feature>
<feature type="transmembrane region" description="Helical" evidence="9">
    <location>
        <begin position="209"/>
        <end position="230"/>
    </location>
</feature>
<feature type="domain" description="G-protein coupled receptors family 1 profile" evidence="10">
    <location>
        <begin position="1"/>
        <end position="231"/>
    </location>
</feature>
<dbReference type="PANTHER" id="PTHR24243:SF208">
    <property type="entry name" value="PYROKININ-1 RECEPTOR"/>
    <property type="match status" value="1"/>
</dbReference>
<keyword evidence="5 9" id="KW-0472">Membrane</keyword>